<name>A0A9R1VFN0_LACSA</name>
<evidence type="ECO:0000313" key="2">
    <source>
        <dbReference type="Proteomes" id="UP000235145"/>
    </source>
</evidence>
<protein>
    <submittedName>
        <fullName evidence="1">Uncharacterized protein</fullName>
    </submittedName>
</protein>
<dbReference type="AlphaFoldDB" id="A0A9R1VFN0"/>
<comment type="caution">
    <text evidence="1">The sequence shown here is derived from an EMBL/GenBank/DDBJ whole genome shotgun (WGS) entry which is preliminary data.</text>
</comment>
<evidence type="ECO:0000313" key="1">
    <source>
        <dbReference type="EMBL" id="KAJ0203895.1"/>
    </source>
</evidence>
<reference evidence="1 2" key="1">
    <citation type="journal article" date="2017" name="Nat. Commun.">
        <title>Genome assembly with in vitro proximity ligation data and whole-genome triplication in lettuce.</title>
        <authorList>
            <person name="Reyes-Chin-Wo S."/>
            <person name="Wang Z."/>
            <person name="Yang X."/>
            <person name="Kozik A."/>
            <person name="Arikit S."/>
            <person name="Song C."/>
            <person name="Xia L."/>
            <person name="Froenicke L."/>
            <person name="Lavelle D.O."/>
            <person name="Truco M.J."/>
            <person name="Xia R."/>
            <person name="Zhu S."/>
            <person name="Xu C."/>
            <person name="Xu H."/>
            <person name="Xu X."/>
            <person name="Cox K."/>
            <person name="Korf I."/>
            <person name="Meyers B.C."/>
            <person name="Michelmore R.W."/>
        </authorList>
    </citation>
    <scope>NUCLEOTIDE SEQUENCE [LARGE SCALE GENOMIC DNA]</scope>
    <source>
        <strain evidence="2">cv. Salinas</strain>
        <tissue evidence="1">Seedlings</tissue>
    </source>
</reference>
<organism evidence="1 2">
    <name type="scientific">Lactuca sativa</name>
    <name type="common">Garden lettuce</name>
    <dbReference type="NCBI Taxonomy" id="4236"/>
    <lineage>
        <taxon>Eukaryota</taxon>
        <taxon>Viridiplantae</taxon>
        <taxon>Streptophyta</taxon>
        <taxon>Embryophyta</taxon>
        <taxon>Tracheophyta</taxon>
        <taxon>Spermatophyta</taxon>
        <taxon>Magnoliopsida</taxon>
        <taxon>eudicotyledons</taxon>
        <taxon>Gunneridae</taxon>
        <taxon>Pentapetalae</taxon>
        <taxon>asterids</taxon>
        <taxon>campanulids</taxon>
        <taxon>Asterales</taxon>
        <taxon>Asteraceae</taxon>
        <taxon>Cichorioideae</taxon>
        <taxon>Cichorieae</taxon>
        <taxon>Lactucinae</taxon>
        <taxon>Lactuca</taxon>
    </lineage>
</organism>
<dbReference type="Proteomes" id="UP000235145">
    <property type="component" value="Unassembled WGS sequence"/>
</dbReference>
<keyword evidence="2" id="KW-1185">Reference proteome</keyword>
<accession>A0A9R1VFN0</accession>
<sequence length="136" mass="14622">MENIGHAMLDEELIGYILAGQGSGHGDLFIAITVLSNQHPTTRQKLNSSRRKKTITPLTTTNITFIVVEVTAAIGAIVVAEALGVLDVECVAYLVTLRSVAEIDSIMHIIRRSTVGEIVPLQEITIMTPTGTLTLV</sequence>
<proteinExistence type="predicted"/>
<dbReference type="EMBL" id="NBSK02000005">
    <property type="protein sequence ID" value="KAJ0203895.1"/>
    <property type="molecule type" value="Genomic_DNA"/>
</dbReference>
<gene>
    <name evidence="1" type="ORF">LSAT_V11C500286330</name>
</gene>